<protein>
    <recommendedName>
        <fullName evidence="4">Outer membrane protein beta-barrel domain-containing protein</fullName>
    </recommendedName>
</protein>
<feature type="signal peptide" evidence="1">
    <location>
        <begin position="1"/>
        <end position="24"/>
    </location>
</feature>
<accession>A0ABX0UAJ7</accession>
<organism evidence="2 3">
    <name type="scientific">Wenyingzhuangia heitensis</name>
    <dbReference type="NCBI Taxonomy" id="1487859"/>
    <lineage>
        <taxon>Bacteria</taxon>
        <taxon>Pseudomonadati</taxon>
        <taxon>Bacteroidota</taxon>
        <taxon>Flavobacteriia</taxon>
        <taxon>Flavobacteriales</taxon>
        <taxon>Flavobacteriaceae</taxon>
        <taxon>Wenyingzhuangia</taxon>
    </lineage>
</organism>
<keyword evidence="1" id="KW-0732">Signal</keyword>
<dbReference type="Proteomes" id="UP000745859">
    <property type="component" value="Unassembled WGS sequence"/>
</dbReference>
<evidence type="ECO:0000313" key="3">
    <source>
        <dbReference type="Proteomes" id="UP000745859"/>
    </source>
</evidence>
<reference evidence="2 3" key="1">
    <citation type="submission" date="2020-03" db="EMBL/GenBank/DDBJ databases">
        <title>Genomic Encyclopedia of Type Strains, Phase IV (KMG-IV): sequencing the most valuable type-strain genomes for metagenomic binning, comparative biology and taxonomic classification.</title>
        <authorList>
            <person name="Goeker M."/>
        </authorList>
    </citation>
    <scope>NUCLEOTIDE SEQUENCE [LARGE SCALE GENOMIC DNA]</scope>
    <source>
        <strain evidence="2 3">DSM 101599</strain>
    </source>
</reference>
<evidence type="ECO:0000256" key="1">
    <source>
        <dbReference type="SAM" id="SignalP"/>
    </source>
</evidence>
<dbReference type="RefSeq" id="WP_167183703.1">
    <property type="nucleotide sequence ID" value="NZ_JAASQL010000001.1"/>
</dbReference>
<name>A0ABX0UAJ7_9FLAO</name>
<evidence type="ECO:0000313" key="2">
    <source>
        <dbReference type="EMBL" id="NIJ44176.1"/>
    </source>
</evidence>
<dbReference type="EMBL" id="JAASQL010000001">
    <property type="protein sequence ID" value="NIJ44176.1"/>
    <property type="molecule type" value="Genomic_DNA"/>
</dbReference>
<evidence type="ECO:0008006" key="4">
    <source>
        <dbReference type="Google" id="ProtNLM"/>
    </source>
</evidence>
<comment type="caution">
    <text evidence="2">The sequence shown here is derived from an EMBL/GenBank/DDBJ whole genome shotgun (WGS) entry which is preliminary data.</text>
</comment>
<proteinExistence type="predicted"/>
<feature type="chain" id="PRO_5046993576" description="Outer membrane protein beta-barrel domain-containing protein" evidence="1">
    <location>
        <begin position="25"/>
        <end position="249"/>
    </location>
</feature>
<gene>
    <name evidence="2" type="ORF">FHR24_000615</name>
</gene>
<keyword evidence="3" id="KW-1185">Reference proteome</keyword>
<sequence>MINNSCTKLTLLLFLCISSLKTNAQLSNSFYDDNSVWQVSAIYAKAENTWSDKTYDRYVAMYSADLSFYKSNFKAGGFQRSYRTKLSDFVPQLISPLFKESRDQLFNKSGLPVLTSLMGWYNFGWAVVSKDHVQFSVGGHLGGYTHGIELESQDENNIGDSYPFLSGGPAVFLDINLLFGLELHYEGAYAFSYMLDPDKTVPDGETPTFLNQNLQLRKNRWFLSFELVNGLVEIGNSIQRSQIGIGVGF</sequence>